<organism evidence="2 3">
    <name type="scientific">Colletotrichum plurivorum</name>
    <dbReference type="NCBI Taxonomy" id="2175906"/>
    <lineage>
        <taxon>Eukaryota</taxon>
        <taxon>Fungi</taxon>
        <taxon>Dikarya</taxon>
        <taxon>Ascomycota</taxon>
        <taxon>Pezizomycotina</taxon>
        <taxon>Sordariomycetes</taxon>
        <taxon>Hypocreomycetidae</taxon>
        <taxon>Glomerellales</taxon>
        <taxon>Glomerellaceae</taxon>
        <taxon>Colletotrichum</taxon>
        <taxon>Colletotrichum orchidearum species complex</taxon>
    </lineage>
</organism>
<evidence type="ECO:0000313" key="3">
    <source>
        <dbReference type="Proteomes" id="UP000654918"/>
    </source>
</evidence>
<sequence>MRRRGFLEHAMPPERRAERGSNGTWTGDQDVSLERPGDSIVFVPGSSCLALAQRTRTSDERGRARARLEFGFDSDDGRYVWLWYGRSSTAWTGTGVTSMILPRRAKSTEAGVL</sequence>
<dbReference type="Proteomes" id="UP000654918">
    <property type="component" value="Unassembled WGS sequence"/>
</dbReference>
<name>A0A8H6KPQ7_9PEZI</name>
<accession>A0A8H6KPQ7</accession>
<reference evidence="2" key="1">
    <citation type="journal article" date="2020" name="Phytopathology">
        <title>Genome Sequence Resources of Colletotrichum truncatum, C. plurivorum, C. musicola, and C. sojae: Four Species Pathogenic to Soybean (Glycine max).</title>
        <authorList>
            <person name="Rogerio F."/>
            <person name="Boufleur T.R."/>
            <person name="Ciampi-Guillardi M."/>
            <person name="Sukno S.A."/>
            <person name="Thon M.R."/>
            <person name="Massola Junior N.S."/>
            <person name="Baroncelli R."/>
        </authorList>
    </citation>
    <scope>NUCLEOTIDE SEQUENCE</scope>
    <source>
        <strain evidence="2">LFN00145</strain>
    </source>
</reference>
<keyword evidence="3" id="KW-1185">Reference proteome</keyword>
<evidence type="ECO:0000313" key="2">
    <source>
        <dbReference type="EMBL" id="KAF6835464.1"/>
    </source>
</evidence>
<proteinExistence type="predicted"/>
<protein>
    <submittedName>
        <fullName evidence="2">Uncharacterized protein</fullName>
    </submittedName>
</protein>
<feature type="region of interest" description="Disordered" evidence="1">
    <location>
        <begin position="1"/>
        <end position="32"/>
    </location>
</feature>
<feature type="compositionally biased region" description="Basic and acidic residues" evidence="1">
    <location>
        <begin position="1"/>
        <end position="19"/>
    </location>
</feature>
<dbReference type="AlphaFoldDB" id="A0A8H6KPQ7"/>
<gene>
    <name evidence="2" type="ORF">CPLU01_04335</name>
</gene>
<dbReference type="EMBL" id="WIGO01000040">
    <property type="protein sequence ID" value="KAF6835464.1"/>
    <property type="molecule type" value="Genomic_DNA"/>
</dbReference>
<comment type="caution">
    <text evidence="2">The sequence shown here is derived from an EMBL/GenBank/DDBJ whole genome shotgun (WGS) entry which is preliminary data.</text>
</comment>
<evidence type="ECO:0000256" key="1">
    <source>
        <dbReference type="SAM" id="MobiDB-lite"/>
    </source>
</evidence>